<proteinExistence type="predicted"/>
<protein>
    <submittedName>
        <fullName evidence="1">Uncharacterized protein</fullName>
    </submittedName>
</protein>
<dbReference type="RefSeq" id="WP_146819128.1">
    <property type="nucleotide sequence ID" value="NZ_BJYK01000001.1"/>
</dbReference>
<dbReference type="AlphaFoldDB" id="A0A511YVB2"/>
<evidence type="ECO:0000313" key="1">
    <source>
        <dbReference type="EMBL" id="GEN79144.1"/>
    </source>
</evidence>
<reference evidence="1 2" key="1">
    <citation type="submission" date="2019-07" db="EMBL/GenBank/DDBJ databases">
        <title>Whole genome shotgun sequence of Actinotalea fermentans NBRC 105374.</title>
        <authorList>
            <person name="Hosoyama A."/>
            <person name="Uohara A."/>
            <person name="Ohji S."/>
            <person name="Ichikawa N."/>
        </authorList>
    </citation>
    <scope>NUCLEOTIDE SEQUENCE [LARGE SCALE GENOMIC DNA]</scope>
    <source>
        <strain evidence="1 2">NBRC 105374</strain>
    </source>
</reference>
<sequence>MGASVLDLPRSVTLAAWLPHVRGGTALAERAVAGVTDDDEPHAVVAHDGGWTPGSTLTDLLLAWGMPGVAVAAVLPVPGDVVGVPAQVSAAAVEAGECVLVETPTGAFAAVPDVRSFGSPAEPGHLVTWRVLPVPAWTLGVMAAIGSLADAERELREALRTATEALDRLDVARWREDAVAALASLRAEPDVRALPPGLEPRRARVLALAARLRVIVELASDDDGGAVNLWQADQRSAALRHVDHAARRAMCAATLVVPG</sequence>
<dbReference type="OrthoDB" id="5144372at2"/>
<comment type="caution">
    <text evidence="1">The sequence shown here is derived from an EMBL/GenBank/DDBJ whole genome shotgun (WGS) entry which is preliminary data.</text>
</comment>
<dbReference type="EMBL" id="BJYK01000001">
    <property type="protein sequence ID" value="GEN79144.1"/>
    <property type="molecule type" value="Genomic_DNA"/>
</dbReference>
<evidence type="ECO:0000313" key="2">
    <source>
        <dbReference type="Proteomes" id="UP000321484"/>
    </source>
</evidence>
<keyword evidence="2" id="KW-1185">Reference proteome</keyword>
<organism evidence="1 2">
    <name type="scientific">Actinotalea fermentans</name>
    <dbReference type="NCBI Taxonomy" id="43671"/>
    <lineage>
        <taxon>Bacteria</taxon>
        <taxon>Bacillati</taxon>
        <taxon>Actinomycetota</taxon>
        <taxon>Actinomycetes</taxon>
        <taxon>Micrococcales</taxon>
        <taxon>Cellulomonadaceae</taxon>
        <taxon>Actinotalea</taxon>
    </lineage>
</organism>
<accession>A0A511YVB2</accession>
<gene>
    <name evidence="1" type="ORF">AFE02nite_08780</name>
</gene>
<name>A0A511YVB2_9CELL</name>
<dbReference type="Proteomes" id="UP000321484">
    <property type="component" value="Unassembled WGS sequence"/>
</dbReference>